<dbReference type="PANTHER" id="PTHR47966:SF51">
    <property type="entry name" value="BETA-SITE APP-CLEAVING ENZYME, ISOFORM A-RELATED"/>
    <property type="match status" value="1"/>
</dbReference>
<accession>A0ABN9URF0</accession>
<dbReference type="InterPro" id="IPR021109">
    <property type="entry name" value="Peptidase_aspartic_dom_sf"/>
</dbReference>
<feature type="region of interest" description="Disordered" evidence="6">
    <location>
        <begin position="296"/>
        <end position="325"/>
    </location>
</feature>
<proteinExistence type="inferred from homology"/>
<dbReference type="InterPro" id="IPR034164">
    <property type="entry name" value="Pepsin-like_dom"/>
</dbReference>
<reference evidence="9" key="1">
    <citation type="submission" date="2023-10" db="EMBL/GenBank/DDBJ databases">
        <authorList>
            <person name="Chen Y."/>
            <person name="Shah S."/>
            <person name="Dougan E. K."/>
            <person name="Thang M."/>
            <person name="Chan C."/>
        </authorList>
    </citation>
    <scope>NUCLEOTIDE SEQUENCE [LARGE SCALE GENOMIC DNA]</scope>
</reference>
<comment type="similarity">
    <text evidence="1 5">Belongs to the peptidase A1 family.</text>
</comment>
<feature type="compositionally biased region" description="Low complexity" evidence="6">
    <location>
        <begin position="253"/>
        <end position="273"/>
    </location>
</feature>
<dbReference type="Proteomes" id="UP001189429">
    <property type="component" value="Unassembled WGS sequence"/>
</dbReference>
<feature type="chain" id="PRO_5046019929" description="Peptidase A1 domain-containing protein" evidence="7">
    <location>
        <begin position="35"/>
        <end position="696"/>
    </location>
</feature>
<feature type="compositionally biased region" description="Low complexity" evidence="6">
    <location>
        <begin position="296"/>
        <end position="308"/>
    </location>
</feature>
<dbReference type="PROSITE" id="PS51767">
    <property type="entry name" value="PEPTIDASE_A1"/>
    <property type="match status" value="1"/>
</dbReference>
<evidence type="ECO:0000256" key="3">
    <source>
        <dbReference type="ARBA" id="ARBA00022750"/>
    </source>
</evidence>
<dbReference type="PANTHER" id="PTHR47966">
    <property type="entry name" value="BETA-SITE APP-CLEAVING ENZYME, ISOFORM A-RELATED"/>
    <property type="match status" value="1"/>
</dbReference>
<evidence type="ECO:0000256" key="6">
    <source>
        <dbReference type="SAM" id="MobiDB-lite"/>
    </source>
</evidence>
<evidence type="ECO:0000256" key="7">
    <source>
        <dbReference type="SAM" id="SignalP"/>
    </source>
</evidence>
<dbReference type="EMBL" id="CAUYUJ010016113">
    <property type="protein sequence ID" value="CAK0861982.1"/>
    <property type="molecule type" value="Genomic_DNA"/>
</dbReference>
<comment type="caution">
    <text evidence="9">The sequence shown here is derived from an EMBL/GenBank/DDBJ whole genome shotgun (WGS) entry which is preliminary data.</text>
</comment>
<evidence type="ECO:0000259" key="8">
    <source>
        <dbReference type="PROSITE" id="PS51767"/>
    </source>
</evidence>
<evidence type="ECO:0000256" key="2">
    <source>
        <dbReference type="ARBA" id="ARBA00022670"/>
    </source>
</evidence>
<dbReference type="PRINTS" id="PR00792">
    <property type="entry name" value="PEPSIN"/>
</dbReference>
<dbReference type="InterPro" id="IPR033121">
    <property type="entry name" value="PEPTIDASE_A1"/>
</dbReference>
<name>A0ABN9URF0_9DINO</name>
<sequence>MGPFAKASSSHDCACWTRPLGTLLIAAALVAAGAERVGARGSPAAAGDLRDAPPEELAGAATEGVSLLQTPGALLEKGLPDDGGTPHLINLRRESVPIYRRGKVASFKTSYSGVLHVGNPPQDFRVVFDTGSAHVVLPAAECRSESCLVHRRYNMSASSTSLPINTDGSVVPAGDLCDQVTIGFGTGEITGEFVKDTVCFNLPDDYVAKAHAEAAAKASARADAAAAAEAAKAQRQPHAEAQRQGQGQGGAGSEAEGAEAAAEGGAAPEASAGDPIVLSQTDAVLNESAARAAAEAPAGAGAGADAAEGGAGGHEEPAHGGARSAAEAAALAARAEVGHPPGALCVDMHVVLAVEMSTQPFKSFLFDGILGLSLDGLALSDKFSAVDILMGERKVGRPHFGVFLTEGEDGEDNEIAMGGHNPNRVLEPLTWSPVVMADMGYWLVKIVAVRINGQELDVCRDGTCRGVVDTGTSHLGVPAPYDAEVADLLTVPAGQLKDCRLAESPAIEIEVEGYNLTLHSFNYMRRLPLREGVTVGSKQGVYIPSNETNATLEHRSSADAVPLQANATANGSQDVNVSASANATADASANASANRTAEEEAEVRRYCRPRLMPVRLPAPLGPKLFILGEPVLHRYYTVFDWGQPRVAFGLANNRRNTMTAEELAALRKDGGVLPKEVDMLLMQTTTARGRRSPARL</sequence>
<feature type="signal peptide" evidence="7">
    <location>
        <begin position="1"/>
        <end position="34"/>
    </location>
</feature>
<dbReference type="CDD" id="cd05471">
    <property type="entry name" value="pepsin_like"/>
    <property type="match status" value="1"/>
</dbReference>
<organism evidence="9 10">
    <name type="scientific">Prorocentrum cordatum</name>
    <dbReference type="NCBI Taxonomy" id="2364126"/>
    <lineage>
        <taxon>Eukaryota</taxon>
        <taxon>Sar</taxon>
        <taxon>Alveolata</taxon>
        <taxon>Dinophyceae</taxon>
        <taxon>Prorocentrales</taxon>
        <taxon>Prorocentraceae</taxon>
        <taxon>Prorocentrum</taxon>
    </lineage>
</organism>
<dbReference type="InterPro" id="IPR001969">
    <property type="entry name" value="Aspartic_peptidase_AS"/>
</dbReference>
<feature type="region of interest" description="Disordered" evidence="6">
    <location>
        <begin position="228"/>
        <end position="273"/>
    </location>
</feature>
<protein>
    <recommendedName>
        <fullName evidence="8">Peptidase A1 domain-containing protein</fullName>
    </recommendedName>
</protein>
<dbReference type="InterPro" id="IPR001461">
    <property type="entry name" value="Aspartic_peptidase_A1"/>
</dbReference>
<dbReference type="SUPFAM" id="SSF50630">
    <property type="entry name" value="Acid proteases"/>
    <property type="match status" value="2"/>
</dbReference>
<keyword evidence="7" id="KW-0732">Signal</keyword>
<keyword evidence="10" id="KW-1185">Reference proteome</keyword>
<dbReference type="PROSITE" id="PS00141">
    <property type="entry name" value="ASP_PROTEASE"/>
    <property type="match status" value="1"/>
</dbReference>
<evidence type="ECO:0000256" key="1">
    <source>
        <dbReference type="ARBA" id="ARBA00007447"/>
    </source>
</evidence>
<keyword evidence="2 5" id="KW-0645">Protease</keyword>
<evidence type="ECO:0000313" key="9">
    <source>
        <dbReference type="EMBL" id="CAK0861982.1"/>
    </source>
</evidence>
<evidence type="ECO:0000256" key="4">
    <source>
        <dbReference type="ARBA" id="ARBA00022801"/>
    </source>
</evidence>
<keyword evidence="3 5" id="KW-0064">Aspartyl protease</keyword>
<dbReference type="Pfam" id="PF00026">
    <property type="entry name" value="Asp"/>
    <property type="match status" value="2"/>
</dbReference>
<keyword evidence="4 5" id="KW-0378">Hydrolase</keyword>
<dbReference type="Gene3D" id="2.40.70.10">
    <property type="entry name" value="Acid Proteases"/>
    <property type="match status" value="2"/>
</dbReference>
<feature type="domain" description="Peptidase A1" evidence="8">
    <location>
        <begin position="111"/>
        <end position="649"/>
    </location>
</feature>
<gene>
    <name evidence="9" type="ORF">PCOR1329_LOCUS50508</name>
</gene>
<evidence type="ECO:0000256" key="5">
    <source>
        <dbReference type="RuleBase" id="RU000454"/>
    </source>
</evidence>
<evidence type="ECO:0000313" key="10">
    <source>
        <dbReference type="Proteomes" id="UP001189429"/>
    </source>
</evidence>